<dbReference type="OrthoDB" id="10258858at2759"/>
<dbReference type="GO" id="GO:0005736">
    <property type="term" value="C:RNA polymerase I complex"/>
    <property type="evidence" value="ECO:0007669"/>
    <property type="project" value="EnsemblFungi"/>
</dbReference>
<keyword evidence="4" id="KW-0862">Zinc</keyword>
<keyword evidence="2" id="KW-0240">DNA-directed RNA polymerase</keyword>
<dbReference type="InterPro" id="IPR000268">
    <property type="entry name" value="RPABC5/Rpb10"/>
</dbReference>
<reference evidence="7 8" key="1">
    <citation type="submission" date="2011-08" db="EMBL/GenBank/DDBJ databases">
        <authorList>
            <person name="Liu Z.J."/>
            <person name="Shi F.L."/>
            <person name="Lu J.Q."/>
            <person name="Li M."/>
            <person name="Wang Z.L."/>
        </authorList>
    </citation>
    <scope>NUCLEOTIDE SEQUENCE [LARGE SCALE GENOMIC DNA]</scope>
    <source>
        <strain evidence="7 8">USNM 41457</strain>
    </source>
</reference>
<evidence type="ECO:0000256" key="2">
    <source>
        <dbReference type="ARBA" id="ARBA00022478"/>
    </source>
</evidence>
<dbReference type="GO" id="GO:0005665">
    <property type="term" value="C:RNA polymerase II, core complex"/>
    <property type="evidence" value="ECO:0007669"/>
    <property type="project" value="EnsemblFungi"/>
</dbReference>
<accession>J9DQ06</accession>
<evidence type="ECO:0000256" key="1">
    <source>
        <dbReference type="ARBA" id="ARBA00020813"/>
    </source>
</evidence>
<proteinExistence type="inferred from homology"/>
<comment type="similarity">
    <text evidence="6">Belongs to the archaeal Rpo10/eukaryotic RPB10 RNA polymerase subunit family.</text>
</comment>
<comment type="caution">
    <text evidence="7">The sequence shown here is derived from an EMBL/GenBank/DDBJ whole genome shotgun (WGS) entry which is preliminary data.</text>
</comment>
<keyword evidence="3" id="KW-0479">Metal-binding</keyword>
<dbReference type="SUPFAM" id="SSF46924">
    <property type="entry name" value="RNA polymerase subunit RPB10"/>
    <property type="match status" value="1"/>
</dbReference>
<dbReference type="Proteomes" id="UP000003163">
    <property type="component" value="Unassembled WGS sequence"/>
</dbReference>
<dbReference type="GO" id="GO:0005666">
    <property type="term" value="C:RNA polymerase III complex"/>
    <property type="evidence" value="ECO:0007669"/>
    <property type="project" value="EnsemblFungi"/>
</dbReference>
<dbReference type="HOGENOM" id="CLU_143122_2_1_1"/>
<dbReference type="NCBIfam" id="NF003089">
    <property type="entry name" value="PRK04016.1"/>
    <property type="match status" value="1"/>
</dbReference>
<protein>
    <recommendedName>
        <fullName evidence="1">DNA-directed RNA polymerases I, II, and III subunit RPABC5</fullName>
    </recommendedName>
</protein>
<dbReference type="PANTHER" id="PTHR23431">
    <property type="entry name" value="DNA-DIRECTED RNA POLYMERASES I, II, AND III SUBUNIT RPABC5 FAMILY MEMBER"/>
    <property type="match status" value="1"/>
</dbReference>
<evidence type="ECO:0000313" key="8">
    <source>
        <dbReference type="Proteomes" id="UP000003163"/>
    </source>
</evidence>
<evidence type="ECO:0000256" key="3">
    <source>
        <dbReference type="ARBA" id="ARBA00022723"/>
    </source>
</evidence>
<dbReference type="GO" id="GO:0006367">
    <property type="term" value="P:transcription initiation at RNA polymerase II promoter"/>
    <property type="evidence" value="ECO:0007669"/>
    <property type="project" value="EnsemblFungi"/>
</dbReference>
<dbReference type="EMBL" id="AFBI03000016">
    <property type="protein sequence ID" value="EJW04630.1"/>
    <property type="molecule type" value="Genomic_DNA"/>
</dbReference>
<dbReference type="InterPro" id="IPR023580">
    <property type="entry name" value="RNA_pol_su_RPB10"/>
</dbReference>
<dbReference type="InParanoid" id="J9DQ06"/>
<organism evidence="7 8">
    <name type="scientific">Edhazardia aedis (strain USNM 41457)</name>
    <name type="common">Microsporidian parasite</name>
    <dbReference type="NCBI Taxonomy" id="1003232"/>
    <lineage>
        <taxon>Eukaryota</taxon>
        <taxon>Fungi</taxon>
        <taxon>Fungi incertae sedis</taxon>
        <taxon>Microsporidia</taxon>
        <taxon>Edhazardia</taxon>
    </lineage>
</organism>
<evidence type="ECO:0000256" key="4">
    <source>
        <dbReference type="ARBA" id="ARBA00022833"/>
    </source>
</evidence>
<dbReference type="GO" id="GO:0003677">
    <property type="term" value="F:DNA binding"/>
    <property type="evidence" value="ECO:0007669"/>
    <property type="project" value="InterPro"/>
</dbReference>
<dbReference type="GO" id="GO:0006360">
    <property type="term" value="P:transcription by RNA polymerase I"/>
    <property type="evidence" value="ECO:0007669"/>
    <property type="project" value="EnsemblFungi"/>
</dbReference>
<dbReference type="GO" id="GO:0003899">
    <property type="term" value="F:DNA-directed RNA polymerase activity"/>
    <property type="evidence" value="ECO:0007669"/>
    <property type="project" value="EnsemblFungi"/>
</dbReference>
<dbReference type="GO" id="GO:0008270">
    <property type="term" value="F:zinc ion binding"/>
    <property type="evidence" value="ECO:0007669"/>
    <property type="project" value="InterPro"/>
</dbReference>
<dbReference type="VEuPathDB" id="MicrosporidiaDB:EDEG_01157"/>
<dbReference type="STRING" id="1003232.J9DQ06"/>
<dbReference type="PROSITE" id="PS01112">
    <property type="entry name" value="RNA_POL_N_8KD"/>
    <property type="match status" value="1"/>
</dbReference>
<keyword evidence="8" id="KW-1185">Reference proteome</keyword>
<evidence type="ECO:0000256" key="5">
    <source>
        <dbReference type="ARBA" id="ARBA00023163"/>
    </source>
</evidence>
<dbReference type="OMA" id="YCCRRMF"/>
<name>J9DQ06_EDHAE</name>
<dbReference type="FunCoup" id="J9DQ06">
    <property type="interactions" value="78"/>
</dbReference>
<dbReference type="InterPro" id="IPR020789">
    <property type="entry name" value="RNA_pol_suN_Zn-BS"/>
</dbReference>
<keyword evidence="5" id="KW-0804">Transcription</keyword>
<reference evidence="8" key="2">
    <citation type="submission" date="2015-07" db="EMBL/GenBank/DDBJ databases">
        <title>Contrasting host-pathogen interactions and genome evolution in two generalist and specialist microsporidian pathogens of mosquitoes.</title>
        <authorList>
            <consortium name="The Broad Institute Genomics Platform"/>
            <consortium name="The Broad Institute Genome Sequencing Center for Infectious Disease"/>
            <person name="Cuomo C.A."/>
            <person name="Sanscrainte N.D."/>
            <person name="Goldberg J.M."/>
            <person name="Heiman D."/>
            <person name="Young S."/>
            <person name="Zeng Q."/>
            <person name="Becnel J.J."/>
            <person name="Birren B.W."/>
        </authorList>
    </citation>
    <scope>NUCLEOTIDE SEQUENCE [LARGE SCALE GENOMIC DNA]</scope>
    <source>
        <strain evidence="8">USNM 41457</strain>
    </source>
</reference>
<dbReference type="PIRSF" id="PIRSF005653">
    <property type="entry name" value="RNA_pol_N/8_sub"/>
    <property type="match status" value="1"/>
</dbReference>
<dbReference type="Gene3D" id="1.10.10.60">
    <property type="entry name" value="Homeodomain-like"/>
    <property type="match status" value="1"/>
</dbReference>
<gene>
    <name evidence="7" type="ORF">EDEG_01157</name>
</gene>
<sequence>MIIPIRCFTCGREIASMYYQFLEMCKENKNVGEVLDELDMKLFCCRRMFIGNVEIIDKLLMFENTAKDSDL</sequence>
<dbReference type="Pfam" id="PF01194">
    <property type="entry name" value="RNA_pol_N"/>
    <property type="match status" value="1"/>
</dbReference>
<evidence type="ECO:0000313" key="7">
    <source>
        <dbReference type="EMBL" id="EJW04630.1"/>
    </source>
</evidence>
<dbReference type="PANTHER" id="PTHR23431:SF3">
    <property type="entry name" value="DNA-DIRECTED RNA POLYMERASES I, II, AND III SUBUNIT RPABC5"/>
    <property type="match status" value="1"/>
</dbReference>
<dbReference type="AlphaFoldDB" id="J9DQ06"/>
<evidence type="ECO:0000256" key="6">
    <source>
        <dbReference type="ARBA" id="ARBA00025720"/>
    </source>
</evidence>
<dbReference type="GO" id="GO:0006383">
    <property type="term" value="P:transcription by RNA polymerase III"/>
    <property type="evidence" value="ECO:0007669"/>
    <property type="project" value="EnsemblFungi"/>
</dbReference>